<comment type="similarity">
    <text evidence="2">Belongs to the GerABKC lipoprotein family.</text>
</comment>
<evidence type="ECO:0000259" key="8">
    <source>
        <dbReference type="Pfam" id="PF05504"/>
    </source>
</evidence>
<gene>
    <name evidence="10" type="primary">gerAC</name>
    <name evidence="10" type="ORF">DEAC_c11000</name>
</gene>
<evidence type="ECO:0000256" key="2">
    <source>
        <dbReference type="ARBA" id="ARBA00007886"/>
    </source>
</evidence>
<evidence type="ECO:0000256" key="5">
    <source>
        <dbReference type="ARBA" id="ARBA00023136"/>
    </source>
</evidence>
<dbReference type="GO" id="GO:0016020">
    <property type="term" value="C:membrane"/>
    <property type="evidence" value="ECO:0007669"/>
    <property type="project" value="UniProtKB-SubCell"/>
</dbReference>
<dbReference type="InterPro" id="IPR008844">
    <property type="entry name" value="Spore_GerAC-like"/>
</dbReference>
<evidence type="ECO:0000256" key="4">
    <source>
        <dbReference type="ARBA" id="ARBA00022729"/>
    </source>
</evidence>
<sequence>METRRHQKVNRIAALILIVCLLFLPGCWGKREVEELAPLIGVGFDLGKKPGTFLITMQLAKPKQGGGESAAKIEDRTFSVEVASAREATEMVYKISSRIPFMGSLKVIVIGEGAAKAGFTDIIDFAQRFSEFRRTMYLVLTKGKAQTLLNIKLRDGELPAMSIKNHMEQGNNLSTFPTVRLGHYLTIIGSQSTAPILPVVETIKSGEDGIEYNNAKEGKELHIQGSGVLRGDHLVDYLTDKETKGYMWLENNVQNCLINTMDDKDKVSFGGQVLKSKTRYKLFDNNGVIGLQYQIQASISVDEVMGVKQQLSEPEWVDLMNQAETSYAKVIQEECEMSIKKERDLSLDFLGIGRLIDERDPSYWKTIKDQWEEKIADFPLNLNVQVSVHHSGMSSSSSTTND</sequence>
<dbReference type="Pfam" id="PF05504">
    <property type="entry name" value="Spore_GerAC"/>
    <property type="match status" value="1"/>
</dbReference>
<keyword evidence="7" id="KW-0449">Lipoprotein</keyword>
<dbReference type="InterPro" id="IPR046953">
    <property type="entry name" value="Spore_GerAC-like_C"/>
</dbReference>
<dbReference type="NCBIfam" id="TIGR02887">
    <property type="entry name" value="spore_ger_x_C"/>
    <property type="match status" value="1"/>
</dbReference>
<evidence type="ECO:0000256" key="6">
    <source>
        <dbReference type="ARBA" id="ARBA00023139"/>
    </source>
</evidence>
<dbReference type="STRING" id="476652.DEAC_c11000"/>
<evidence type="ECO:0000313" key="10">
    <source>
        <dbReference type="EMBL" id="KLU67156.1"/>
    </source>
</evidence>
<keyword evidence="11" id="KW-1185">Reference proteome</keyword>
<dbReference type="PATRIC" id="fig|476652.3.peg.1124"/>
<proteinExistence type="inferred from homology"/>
<keyword evidence="3" id="KW-0309">Germination</keyword>
<dbReference type="EMBL" id="LDZY01000003">
    <property type="protein sequence ID" value="KLU67156.1"/>
    <property type="molecule type" value="Genomic_DNA"/>
</dbReference>
<feature type="domain" description="Spore germination protein N-terminal" evidence="9">
    <location>
        <begin position="30"/>
        <end position="201"/>
    </location>
</feature>
<comment type="subcellular location">
    <subcellularLocation>
        <location evidence="1">Membrane</location>
        <topology evidence="1">Lipid-anchor</topology>
    </subcellularLocation>
</comment>
<dbReference type="PANTHER" id="PTHR35789:SF1">
    <property type="entry name" value="SPORE GERMINATION PROTEIN B3"/>
    <property type="match status" value="1"/>
</dbReference>
<dbReference type="RefSeq" id="WP_047808986.1">
    <property type="nucleotide sequence ID" value="NZ_LDZY01000003.1"/>
</dbReference>
<dbReference type="AlphaFoldDB" id="A0A0J1IR40"/>
<comment type="caution">
    <text evidence="10">The sequence shown here is derived from an EMBL/GenBank/DDBJ whole genome shotgun (WGS) entry which is preliminary data.</text>
</comment>
<keyword evidence="5" id="KW-0472">Membrane</keyword>
<keyword evidence="4" id="KW-0732">Signal</keyword>
<dbReference type="GO" id="GO:0009847">
    <property type="term" value="P:spore germination"/>
    <property type="evidence" value="ECO:0007669"/>
    <property type="project" value="InterPro"/>
</dbReference>
<evidence type="ECO:0000256" key="3">
    <source>
        <dbReference type="ARBA" id="ARBA00022544"/>
    </source>
</evidence>
<accession>A0A0J1IR40</accession>
<evidence type="ECO:0000256" key="7">
    <source>
        <dbReference type="ARBA" id="ARBA00023288"/>
    </source>
</evidence>
<evidence type="ECO:0000259" key="9">
    <source>
        <dbReference type="Pfam" id="PF25198"/>
    </source>
</evidence>
<dbReference type="Pfam" id="PF25198">
    <property type="entry name" value="Spore_GerAC_N"/>
    <property type="match status" value="1"/>
</dbReference>
<evidence type="ECO:0000256" key="1">
    <source>
        <dbReference type="ARBA" id="ARBA00004635"/>
    </source>
</evidence>
<feature type="domain" description="Spore germination GerAC-like C-terminal" evidence="8">
    <location>
        <begin position="225"/>
        <end position="392"/>
    </location>
</feature>
<reference evidence="10 11" key="1">
    <citation type="submission" date="2015-06" db="EMBL/GenBank/DDBJ databases">
        <title>Draft genome of the moderately acidophilic sulfate reducer Candidatus Desulfosporosinus acididurans strain M1.</title>
        <authorList>
            <person name="Poehlein A."/>
            <person name="Petzsch P."/>
            <person name="Johnson B.D."/>
            <person name="Schloemann M."/>
            <person name="Daniel R."/>
            <person name="Muehling M."/>
        </authorList>
    </citation>
    <scope>NUCLEOTIDE SEQUENCE [LARGE SCALE GENOMIC DNA]</scope>
    <source>
        <strain evidence="10 11">M1</strain>
    </source>
</reference>
<dbReference type="PANTHER" id="PTHR35789">
    <property type="entry name" value="SPORE GERMINATION PROTEIN B3"/>
    <property type="match status" value="1"/>
</dbReference>
<protein>
    <submittedName>
        <fullName evidence="10">Spore germination protein A3</fullName>
    </submittedName>
</protein>
<name>A0A0J1IR40_9FIRM</name>
<organism evidence="10 11">
    <name type="scientific">Desulfosporosinus acididurans</name>
    <dbReference type="NCBI Taxonomy" id="476652"/>
    <lineage>
        <taxon>Bacteria</taxon>
        <taxon>Bacillati</taxon>
        <taxon>Bacillota</taxon>
        <taxon>Clostridia</taxon>
        <taxon>Eubacteriales</taxon>
        <taxon>Desulfitobacteriaceae</taxon>
        <taxon>Desulfosporosinus</taxon>
    </lineage>
</organism>
<keyword evidence="6" id="KW-0564">Palmitate</keyword>
<dbReference type="Proteomes" id="UP000036356">
    <property type="component" value="Unassembled WGS sequence"/>
</dbReference>
<evidence type="ECO:0000313" key="11">
    <source>
        <dbReference type="Proteomes" id="UP000036356"/>
    </source>
</evidence>
<dbReference type="InterPro" id="IPR057336">
    <property type="entry name" value="GerAC_N"/>
</dbReference>
<dbReference type="InterPro" id="IPR038501">
    <property type="entry name" value="Spore_GerAC_C_sf"/>
</dbReference>
<dbReference type="Gene3D" id="3.30.300.210">
    <property type="entry name" value="Nutrient germinant receptor protein C, domain 3"/>
    <property type="match status" value="1"/>
</dbReference>